<dbReference type="EMBL" id="BPLR01019689">
    <property type="protein sequence ID" value="GIX70655.1"/>
    <property type="molecule type" value="Genomic_DNA"/>
</dbReference>
<dbReference type="PROSITE" id="PS51257">
    <property type="entry name" value="PROKAR_LIPOPROTEIN"/>
    <property type="match status" value="1"/>
</dbReference>
<comment type="caution">
    <text evidence="2">The sequence shown here is derived from an EMBL/GenBank/DDBJ whole genome shotgun (WGS) entry which is preliminary data.</text>
</comment>
<protein>
    <submittedName>
        <fullName evidence="2">Uncharacterized protein</fullName>
    </submittedName>
</protein>
<name>A0AAV4MFP8_CAEEX</name>
<feature type="region of interest" description="Disordered" evidence="1">
    <location>
        <begin position="64"/>
        <end position="116"/>
    </location>
</feature>
<feature type="compositionally biased region" description="Basic and acidic residues" evidence="1">
    <location>
        <begin position="64"/>
        <end position="77"/>
    </location>
</feature>
<keyword evidence="3" id="KW-1185">Reference proteome</keyword>
<reference evidence="2 3" key="1">
    <citation type="submission" date="2021-06" db="EMBL/GenBank/DDBJ databases">
        <title>Caerostris extrusa draft genome.</title>
        <authorList>
            <person name="Kono N."/>
            <person name="Arakawa K."/>
        </authorList>
    </citation>
    <scope>NUCLEOTIDE SEQUENCE [LARGE SCALE GENOMIC DNA]</scope>
</reference>
<accession>A0AAV4MFP8</accession>
<evidence type="ECO:0000313" key="3">
    <source>
        <dbReference type="Proteomes" id="UP001054945"/>
    </source>
</evidence>
<evidence type="ECO:0000313" key="2">
    <source>
        <dbReference type="EMBL" id="GIX70655.1"/>
    </source>
</evidence>
<dbReference type="AlphaFoldDB" id="A0AAV4MFP8"/>
<organism evidence="2 3">
    <name type="scientific">Caerostris extrusa</name>
    <name type="common">Bark spider</name>
    <name type="synonym">Caerostris bankana</name>
    <dbReference type="NCBI Taxonomy" id="172846"/>
    <lineage>
        <taxon>Eukaryota</taxon>
        <taxon>Metazoa</taxon>
        <taxon>Ecdysozoa</taxon>
        <taxon>Arthropoda</taxon>
        <taxon>Chelicerata</taxon>
        <taxon>Arachnida</taxon>
        <taxon>Araneae</taxon>
        <taxon>Araneomorphae</taxon>
        <taxon>Entelegynae</taxon>
        <taxon>Araneoidea</taxon>
        <taxon>Araneidae</taxon>
        <taxon>Caerostris</taxon>
    </lineage>
</organism>
<sequence>MFQRHHFPITLIEGKRLKHLRLHGMCVITAACGGGGSISPTPHSNPLHQECRCCVEGEEAARKTREPAGEVYREAPSRPKSSPGPRYCTLGVPLQRSAESPGHHSFPDTPGMSGSDKRVRDIFQIIFSLRCASLRAGPTSLPETTRGQWSSLHHHLGKGWWSPKLGEK</sequence>
<proteinExistence type="predicted"/>
<evidence type="ECO:0000256" key="1">
    <source>
        <dbReference type="SAM" id="MobiDB-lite"/>
    </source>
</evidence>
<dbReference type="Proteomes" id="UP001054945">
    <property type="component" value="Unassembled WGS sequence"/>
</dbReference>
<gene>
    <name evidence="2" type="ORF">CEXT_36191</name>
</gene>